<organism evidence="4 5">
    <name type="scientific">Streptomyces incanus</name>
    <dbReference type="NCBI Taxonomy" id="887453"/>
    <lineage>
        <taxon>Bacteria</taxon>
        <taxon>Bacillati</taxon>
        <taxon>Actinomycetota</taxon>
        <taxon>Actinomycetes</taxon>
        <taxon>Kitasatosporales</taxon>
        <taxon>Streptomycetaceae</taxon>
        <taxon>Streptomyces</taxon>
    </lineage>
</organism>
<dbReference type="Gene3D" id="3.40.605.10">
    <property type="entry name" value="Aldehyde Dehydrogenase, Chain A, domain 1"/>
    <property type="match status" value="1"/>
</dbReference>
<dbReference type="PANTHER" id="PTHR42804">
    <property type="entry name" value="ALDEHYDE DEHYDROGENASE"/>
    <property type="match status" value="1"/>
</dbReference>
<protein>
    <submittedName>
        <fullName evidence="4">Aldehyde dehydrogenase family protein</fullName>
    </submittedName>
</protein>
<evidence type="ECO:0000313" key="4">
    <source>
        <dbReference type="EMBL" id="MFC5668572.1"/>
    </source>
</evidence>
<reference evidence="5" key="1">
    <citation type="journal article" date="2019" name="Int. J. Syst. Evol. Microbiol.">
        <title>The Global Catalogue of Microorganisms (GCM) 10K type strain sequencing project: providing services to taxonomists for standard genome sequencing and annotation.</title>
        <authorList>
            <consortium name="The Broad Institute Genomics Platform"/>
            <consortium name="The Broad Institute Genome Sequencing Center for Infectious Disease"/>
            <person name="Wu L."/>
            <person name="Ma J."/>
        </authorList>
    </citation>
    <scope>NUCLEOTIDE SEQUENCE [LARGE SCALE GENOMIC DNA]</scope>
    <source>
        <strain evidence="5">JCM 13852</strain>
    </source>
</reference>
<comment type="caution">
    <text evidence="4">The sequence shown here is derived from an EMBL/GenBank/DDBJ whole genome shotgun (WGS) entry which is preliminary data.</text>
</comment>
<accession>A0ABW0XDB8</accession>
<keyword evidence="2" id="KW-0560">Oxidoreductase</keyword>
<comment type="similarity">
    <text evidence="1">Belongs to the aldehyde dehydrogenase family.</text>
</comment>
<evidence type="ECO:0000313" key="5">
    <source>
        <dbReference type="Proteomes" id="UP001596183"/>
    </source>
</evidence>
<dbReference type="Gene3D" id="3.40.309.10">
    <property type="entry name" value="Aldehyde Dehydrogenase, Chain A, domain 2"/>
    <property type="match status" value="1"/>
</dbReference>
<feature type="domain" description="Aldehyde dehydrogenase" evidence="3">
    <location>
        <begin position="20"/>
        <end position="470"/>
    </location>
</feature>
<dbReference type="InterPro" id="IPR016161">
    <property type="entry name" value="Ald_DH/histidinol_DH"/>
</dbReference>
<dbReference type="InterPro" id="IPR016162">
    <property type="entry name" value="Ald_DH_N"/>
</dbReference>
<dbReference type="SUPFAM" id="SSF53720">
    <property type="entry name" value="ALDH-like"/>
    <property type="match status" value="1"/>
</dbReference>
<sequence>MREHNELYIDGAWRTPLEGSVLELTDPATGALTGRVALGGEADVDRAVAAAERAFVSFSRTTVQQRIELLERILVEFDRRAEDLAQAVTAELGAPLALARGAHVPTGRVQIATAIEVLKTYSFTELRGETEIRKEALGVAGLITPWNFPVLQPTGKTVSALAAGCTVVLKPAQLTPYSAIILAEVMDAAGVPAGVVNLVNGRGSVIGGTLSAHPGVGIASFTGSAAAAQQVTIAAAPTVKRVTSELGGKSPHILLPDADLDVAVGTAMTWLMAMTGQLCSAPSRTLVPRAHLGEFLSVLVPAVEALTPGDPRDNHTTMGPLISAEQWDTVQGYIQQGLDEGARLVTGGLGKPAGLEAGHFAKPTVFADVDNSMAIAREEIFGPVMSVIAYDTVEEAIAIANDTPFGLAAYVTGADLKAARAVAERIRAGYILINDAEFDWSAPWGGYKQSGNGREFGPDGMTEYLETKVVRGG</sequence>
<name>A0ABW0XDB8_9ACTN</name>
<gene>
    <name evidence="4" type="ORF">ACFP2V_00095</name>
</gene>
<dbReference type="Proteomes" id="UP001596183">
    <property type="component" value="Unassembled WGS sequence"/>
</dbReference>
<dbReference type="Pfam" id="PF00171">
    <property type="entry name" value="Aldedh"/>
    <property type="match status" value="1"/>
</dbReference>
<dbReference type="InterPro" id="IPR015590">
    <property type="entry name" value="Aldehyde_DH_dom"/>
</dbReference>
<proteinExistence type="inferred from homology"/>
<evidence type="ECO:0000259" key="3">
    <source>
        <dbReference type="Pfam" id="PF00171"/>
    </source>
</evidence>
<dbReference type="CDD" id="cd07138">
    <property type="entry name" value="ALDH_CddD_SSP0762"/>
    <property type="match status" value="1"/>
</dbReference>
<dbReference type="InterPro" id="IPR016163">
    <property type="entry name" value="Ald_DH_C"/>
</dbReference>
<dbReference type="PANTHER" id="PTHR42804:SF1">
    <property type="entry name" value="ALDEHYDE DEHYDROGENASE-RELATED"/>
    <property type="match status" value="1"/>
</dbReference>
<keyword evidence="5" id="KW-1185">Reference proteome</keyword>
<dbReference type="EMBL" id="JBHSPC010000001">
    <property type="protein sequence ID" value="MFC5668572.1"/>
    <property type="molecule type" value="Genomic_DNA"/>
</dbReference>
<evidence type="ECO:0000256" key="2">
    <source>
        <dbReference type="ARBA" id="ARBA00023002"/>
    </source>
</evidence>
<evidence type="ECO:0000256" key="1">
    <source>
        <dbReference type="ARBA" id="ARBA00009986"/>
    </source>
</evidence>
<dbReference type="RefSeq" id="WP_381204194.1">
    <property type="nucleotide sequence ID" value="NZ_JBHSPC010000001.1"/>
</dbReference>